<feature type="compositionally biased region" description="Basic and acidic residues" evidence="2">
    <location>
        <begin position="606"/>
        <end position="617"/>
    </location>
</feature>
<feature type="region of interest" description="Disordered" evidence="2">
    <location>
        <begin position="70"/>
        <end position="113"/>
    </location>
</feature>
<feature type="region of interest" description="Disordered" evidence="2">
    <location>
        <begin position="1127"/>
        <end position="1164"/>
    </location>
</feature>
<feature type="compositionally biased region" description="Basic and acidic residues" evidence="2">
    <location>
        <begin position="501"/>
        <end position="515"/>
    </location>
</feature>
<gene>
    <name evidence="3" type="ORF">CYMTET_21338</name>
</gene>
<evidence type="ECO:0000256" key="2">
    <source>
        <dbReference type="SAM" id="MobiDB-lite"/>
    </source>
</evidence>
<feature type="region of interest" description="Disordered" evidence="2">
    <location>
        <begin position="1327"/>
        <end position="1346"/>
    </location>
</feature>
<name>A0AAE0G2B0_9CHLO</name>
<comment type="caution">
    <text evidence="3">The sequence shown here is derived from an EMBL/GenBank/DDBJ whole genome shotgun (WGS) entry which is preliminary data.</text>
</comment>
<evidence type="ECO:0000256" key="1">
    <source>
        <dbReference type="SAM" id="Coils"/>
    </source>
</evidence>
<organism evidence="3 4">
    <name type="scientific">Cymbomonas tetramitiformis</name>
    <dbReference type="NCBI Taxonomy" id="36881"/>
    <lineage>
        <taxon>Eukaryota</taxon>
        <taxon>Viridiplantae</taxon>
        <taxon>Chlorophyta</taxon>
        <taxon>Pyramimonadophyceae</taxon>
        <taxon>Pyramimonadales</taxon>
        <taxon>Pyramimonadaceae</taxon>
        <taxon>Cymbomonas</taxon>
    </lineage>
</organism>
<dbReference type="Proteomes" id="UP001190700">
    <property type="component" value="Unassembled WGS sequence"/>
</dbReference>
<feature type="compositionally biased region" description="Polar residues" evidence="2">
    <location>
        <begin position="103"/>
        <end position="113"/>
    </location>
</feature>
<feature type="compositionally biased region" description="Basic and acidic residues" evidence="2">
    <location>
        <begin position="1337"/>
        <end position="1346"/>
    </location>
</feature>
<sequence length="1605" mass="164659">MDFMQGGMPLGGRLPKALSPLHPSVLPARGPHSRLVEYSDQAGRRGKGGSPGAALGADVAEDEALCTQVAGEGATEASADSPVVDTASHLPVAPLPPPLITPQTGVSHSDSPATTPMLILELEAEASPAPIGTPLSPSSALAPAVMLTPPARAASLASVSAPRGDGTPVTNAPAAMEEPGPTTREVAHSGASAAEPAPRRACRAPQSAAGSSLRRDVAITAGAGARASLPVLAPGPHARAIGYGRCDALSPWPEGPQGSGGGNSPSSSGDGGGSSLHRFLRPAAARAAGPRQAQSTSSWRSDGEQEEEIGWGEASTDAIDSRSEAAGTSSAHAAATEQAANSAPSFSRQEAPPTEPATRRAQTGGTSPLLATAAEPALAAAGAERAQLATEAEGMLPTARVEAALPAAGAEGSAAFVTEKALQARTAGMDEAEVAAAGGAPEPAQVETGAQHLEAAPGMPTRGRRPDSAAVLQSRIVQDSRSPGSGADWLQPREVGQALGRREGLQSQRLREGEAAARAQERRRRQPVEPPAAPGEAGGRGDNEGASMEVPPAGEVRARRRGVLEQVASSSGLQLAPGVAGSYTAAGPFRPEAERGESGDASMQMEDGRGLRKEKAAEGLAEEGQEPLDFPTSDLEDSNASDRGRGQGGSMVHDNAVESPRAKSRQHAGGPRAMGGREGTMAVGEDRAGLKDASKLMGTRPIEEIPVERRGDMGEGGHPGRAERLAVVLGEESGRAGEIEGGQEEEPNINDVAMAEVEEDWRQVNERRHQHHVMMTAQRAEEKASRVQLKAERARLKAEKAAKKASRALLKAQQAAEAARVISTPSPAKPGSGVRREQRSKVRCAAEGAGEDSAGPPAKRLKHQAAVGSAGAPTLSPPQAAGNAAQPAGPSAEPAAQTAPAKKKQKSVHKERGAVQAVPPMAVLAQIPPPRAQNPLELQGAHRVRATSLVAAVDHSQMPASPQPRSSAGGETGALDDAPGVQGAVLALCRGARLSRAKLQRTCRSLVAAVVAGRCAPSALESGITAALLALTSGHARGEGTSAPTARMPDLHAVRSWLQLALGSISDDSSSPTAASGAVTSQEMWVQVRWAAGLIESLDEALARAGHPGLQRHLHQSWLHAALGEVPDAGRRPAPAEPAEPGPSRSAGAWHGPRAWQRAPAQSAASGEGWRSAAVLGAMLRVRGERAALRTLVFDVLSEGSCRARPVAAPGTGTRAGGCGDALALDHGTLQEAAKTGLAAIAVWPAAFRCRSEGAEGCLLPMVHAVLGELAAQAPGGGEGALDEEDSSGLSGLALELRRLCGVEQATSVRPAVLRALHVLRETTAHTGIPTATAGEARAEGAEEGLGKRREALHDVGLALQLAGTWLGWQWVYSELIGGQLWALLEEESEDCGSQAPGLPRGELRTSRAHQARTVDAVAHLLGPLGSVGLAVADPAAQEAVAALRARLAELLAPNASGSGAWPLHVQATAAHSLCQLSCIPLDPREDTPATTGAADEDCLGSRRHSQKILEGWLLKASLNGNPETAFEQLVEKVRRKKGRRQLPHSYCAAHGGSLGMSLTAGRSTRDAACVAAKRSIESERYTAAEAAQVIGDGRDGGLKVHLRL</sequence>
<accession>A0AAE0G2B0</accession>
<feature type="region of interest" description="Disordered" evidence="2">
    <location>
        <begin position="501"/>
        <end position="720"/>
    </location>
</feature>
<feature type="region of interest" description="Disordered" evidence="2">
    <location>
        <begin position="954"/>
        <end position="976"/>
    </location>
</feature>
<dbReference type="EMBL" id="LGRX02010499">
    <property type="protein sequence ID" value="KAK3270253.1"/>
    <property type="molecule type" value="Genomic_DNA"/>
</dbReference>
<feature type="compositionally biased region" description="Basic and acidic residues" evidence="2">
    <location>
        <begin position="684"/>
        <end position="694"/>
    </location>
</feature>
<protein>
    <submittedName>
        <fullName evidence="3">Uncharacterized protein</fullName>
    </submittedName>
</protein>
<feature type="region of interest" description="Disordered" evidence="2">
    <location>
        <begin position="249"/>
        <end position="364"/>
    </location>
</feature>
<feature type="coiled-coil region" evidence="1">
    <location>
        <begin position="777"/>
        <end position="806"/>
    </location>
</feature>
<feature type="region of interest" description="Disordered" evidence="2">
    <location>
        <begin position="816"/>
        <end position="917"/>
    </location>
</feature>
<feature type="compositionally biased region" description="Basic and acidic residues" evidence="2">
    <location>
        <begin position="701"/>
        <end position="720"/>
    </location>
</feature>
<proteinExistence type="predicted"/>
<feature type="region of interest" description="Disordered" evidence="2">
    <location>
        <begin position="156"/>
        <end position="214"/>
    </location>
</feature>
<feature type="compositionally biased region" description="Low complexity" evidence="2">
    <location>
        <begin position="877"/>
        <end position="900"/>
    </location>
</feature>
<keyword evidence="1" id="KW-0175">Coiled coil</keyword>
<keyword evidence="4" id="KW-1185">Reference proteome</keyword>
<evidence type="ECO:0000313" key="3">
    <source>
        <dbReference type="EMBL" id="KAK3270253.1"/>
    </source>
</evidence>
<feature type="compositionally biased region" description="Low complexity" evidence="2">
    <location>
        <begin position="324"/>
        <end position="345"/>
    </location>
</feature>
<evidence type="ECO:0000313" key="4">
    <source>
        <dbReference type="Proteomes" id="UP001190700"/>
    </source>
</evidence>
<feature type="compositionally biased region" description="Low complexity" evidence="2">
    <location>
        <begin position="281"/>
        <end position="294"/>
    </location>
</feature>
<feature type="compositionally biased region" description="Gly residues" evidence="2">
    <location>
        <begin position="257"/>
        <end position="274"/>
    </location>
</feature>
<reference evidence="3 4" key="1">
    <citation type="journal article" date="2015" name="Genome Biol. Evol.">
        <title>Comparative Genomics of a Bacterivorous Green Alga Reveals Evolutionary Causalities and Consequences of Phago-Mixotrophic Mode of Nutrition.</title>
        <authorList>
            <person name="Burns J.A."/>
            <person name="Paasch A."/>
            <person name="Narechania A."/>
            <person name="Kim E."/>
        </authorList>
    </citation>
    <scope>NUCLEOTIDE SEQUENCE [LARGE SCALE GENOMIC DNA]</scope>
    <source>
        <strain evidence="3 4">PLY_AMNH</strain>
    </source>
</reference>